<proteinExistence type="predicted"/>
<dbReference type="PROSITE" id="PS51718">
    <property type="entry name" value="G_DYNAMIN_2"/>
    <property type="match status" value="1"/>
</dbReference>
<dbReference type="GO" id="GO:0003924">
    <property type="term" value="F:GTPase activity"/>
    <property type="evidence" value="ECO:0007669"/>
    <property type="project" value="InterPro"/>
</dbReference>
<dbReference type="Proteomes" id="UP000284842">
    <property type="component" value="Unassembled WGS sequence"/>
</dbReference>
<protein>
    <recommendedName>
        <fullName evidence="8">GED domain-containing protein</fullName>
    </recommendedName>
</protein>
<evidence type="ECO:0000256" key="3">
    <source>
        <dbReference type="SAM" id="MobiDB-lite"/>
    </source>
</evidence>
<dbReference type="GO" id="GO:0005525">
    <property type="term" value="F:GTP binding"/>
    <property type="evidence" value="ECO:0007669"/>
    <property type="project" value="InterPro"/>
</dbReference>
<feature type="region of interest" description="Disordered" evidence="3">
    <location>
        <begin position="470"/>
        <end position="494"/>
    </location>
</feature>
<comment type="caution">
    <text evidence="6">The sequence shown here is derived from an EMBL/GenBank/DDBJ whole genome shotgun (WGS) entry which is preliminary data.</text>
</comment>
<dbReference type="InterPro" id="IPR045063">
    <property type="entry name" value="Dynamin_N"/>
</dbReference>
<dbReference type="Gene3D" id="1.20.120.1240">
    <property type="entry name" value="Dynamin, middle domain"/>
    <property type="match status" value="1"/>
</dbReference>
<dbReference type="PANTHER" id="PTHR11566">
    <property type="entry name" value="DYNAMIN"/>
    <property type="match status" value="1"/>
</dbReference>
<dbReference type="PRINTS" id="PR00195">
    <property type="entry name" value="DYNAMIN"/>
</dbReference>
<dbReference type="SUPFAM" id="SSF52540">
    <property type="entry name" value="P-loop containing nucleoside triphosphate hydrolases"/>
    <property type="match status" value="1"/>
</dbReference>
<dbReference type="OrthoDB" id="5061070at2759"/>
<keyword evidence="2" id="KW-0342">GTP-binding</keyword>
<accession>A0A409WVY1</accession>
<dbReference type="InterPro" id="IPR001401">
    <property type="entry name" value="Dynamin_GTPase"/>
</dbReference>
<dbReference type="CDD" id="cd08771">
    <property type="entry name" value="DLP_1"/>
    <property type="match status" value="1"/>
</dbReference>
<dbReference type="Pfam" id="PF02212">
    <property type="entry name" value="GED"/>
    <property type="match status" value="1"/>
</dbReference>
<evidence type="ECO:0000256" key="1">
    <source>
        <dbReference type="ARBA" id="ARBA00022741"/>
    </source>
</evidence>
<feature type="domain" description="Dynamin-type G" evidence="5">
    <location>
        <begin position="55"/>
        <end position="366"/>
    </location>
</feature>
<dbReference type="InParanoid" id="A0A409WVY1"/>
<dbReference type="InterPro" id="IPR020850">
    <property type="entry name" value="GED_dom"/>
</dbReference>
<feature type="domain" description="GED" evidence="4">
    <location>
        <begin position="700"/>
        <end position="789"/>
    </location>
</feature>
<dbReference type="AlphaFoldDB" id="A0A409WVY1"/>
<feature type="compositionally biased region" description="Acidic residues" evidence="3">
    <location>
        <begin position="470"/>
        <end position="484"/>
    </location>
</feature>
<dbReference type="GO" id="GO:0008017">
    <property type="term" value="F:microtubule binding"/>
    <property type="evidence" value="ECO:0007669"/>
    <property type="project" value="TreeGrafter"/>
</dbReference>
<dbReference type="InterPro" id="IPR000375">
    <property type="entry name" value="Dynamin_stalk"/>
</dbReference>
<evidence type="ECO:0008006" key="8">
    <source>
        <dbReference type="Google" id="ProtNLM"/>
    </source>
</evidence>
<gene>
    <name evidence="6" type="ORF">CVT24_004200</name>
</gene>
<reference evidence="6 7" key="1">
    <citation type="journal article" date="2018" name="Evol. Lett.">
        <title>Horizontal gene cluster transfer increased hallucinogenic mushroom diversity.</title>
        <authorList>
            <person name="Reynolds H.T."/>
            <person name="Vijayakumar V."/>
            <person name="Gluck-Thaler E."/>
            <person name="Korotkin H.B."/>
            <person name="Matheny P.B."/>
            <person name="Slot J.C."/>
        </authorList>
    </citation>
    <scope>NUCLEOTIDE SEQUENCE [LARGE SCALE GENOMIC DNA]</scope>
    <source>
        <strain evidence="6 7">2629</strain>
    </source>
</reference>
<dbReference type="SMART" id="SM00053">
    <property type="entry name" value="DYNc"/>
    <property type="match status" value="1"/>
</dbReference>
<dbReference type="InterPro" id="IPR003130">
    <property type="entry name" value="GED"/>
</dbReference>
<keyword evidence="7" id="KW-1185">Reference proteome</keyword>
<organism evidence="6 7">
    <name type="scientific">Panaeolus cyanescens</name>
    <dbReference type="NCBI Taxonomy" id="181874"/>
    <lineage>
        <taxon>Eukaryota</taxon>
        <taxon>Fungi</taxon>
        <taxon>Dikarya</taxon>
        <taxon>Basidiomycota</taxon>
        <taxon>Agaricomycotina</taxon>
        <taxon>Agaricomycetes</taxon>
        <taxon>Agaricomycetidae</taxon>
        <taxon>Agaricales</taxon>
        <taxon>Agaricineae</taxon>
        <taxon>Galeropsidaceae</taxon>
        <taxon>Panaeolus</taxon>
    </lineage>
</organism>
<dbReference type="InterPro" id="IPR022812">
    <property type="entry name" value="Dynamin"/>
</dbReference>
<evidence type="ECO:0000313" key="7">
    <source>
        <dbReference type="Proteomes" id="UP000284842"/>
    </source>
</evidence>
<evidence type="ECO:0000259" key="4">
    <source>
        <dbReference type="PROSITE" id="PS51388"/>
    </source>
</evidence>
<sequence length="789" mass="89484">MFRPVSAFNMAGPQLEPNDVHVGHSVGLSNPQLDQGRRKMLDLVNRLHKIGAQLDIDIPQIAVIGAQSAGKSSLIESISGITLPRGSGTCTRCPTECRLTRKDSRWQCTVSLRFTTDAHGQPLAEAKTEQFGDVIYDKAEVEGRIWRAQRAILNPSKAIEDFLRDDVHSSGNQPRRSELTFSHNCVSLQISGPEVADLSFCDLPGLISSISSDEDQGDVQLVTNLVTSYIKKPRCIILLTIACETDFGIQGAHRLAKEHDPEGKRTIGVLTKPDRIPLGEADRWVSFIQNKRESLEDNWFCVKQPSSHESKGIMTWEDARQMEEDFFSANSPWCELDPIYQRYLCTRNLVDRLSRVLSDLMSKRVPEIRMEIDRIIRETKDEIASLPREPRNGYTIFTLVKEFTNDLARHIRGVPDDPNTDSLGLIQSIRPGQENFRRAIRKTAPRFRPFGRCDDGIKHLRKPLFFVQEESGDTDGDMSEENDEPVSPSTGAIDQYSDFSNVRKRKFSQITQNKIYIDDILERANRVRTRETTGRLPFEVEKYLIQSIVKQWKEPAMEFCAIVHKTVNGHVTNLIAKHFSEFGSLKHRVQHITDAHMDRCMQDCQQQIELYLSHEMQPFTVNNAYIEKYRQKFFAYYFSAWDQADLSSDDEIGDRGNDIMVPPTPNTHPKQGGRRNARVVVDDWNPPRTAKSPMESVKPVLDIMASVRAYFQVAYRRFVDNVPMGVDFALVKGVERGLHEALVDGLVIDGPDGEQFVRSLAAEGPCVTESCNTLMNKCKRLEAAIEELS</sequence>
<dbReference type="Pfam" id="PF01031">
    <property type="entry name" value="Dynamin_M"/>
    <property type="match status" value="2"/>
</dbReference>
<keyword evidence="1" id="KW-0547">Nucleotide-binding</keyword>
<dbReference type="Pfam" id="PF00350">
    <property type="entry name" value="Dynamin_N"/>
    <property type="match status" value="1"/>
</dbReference>
<evidence type="ECO:0000259" key="5">
    <source>
        <dbReference type="PROSITE" id="PS51718"/>
    </source>
</evidence>
<evidence type="ECO:0000256" key="2">
    <source>
        <dbReference type="ARBA" id="ARBA00023134"/>
    </source>
</evidence>
<dbReference type="InterPro" id="IPR027417">
    <property type="entry name" value="P-loop_NTPase"/>
</dbReference>
<dbReference type="GO" id="GO:0005737">
    <property type="term" value="C:cytoplasm"/>
    <property type="evidence" value="ECO:0007669"/>
    <property type="project" value="TreeGrafter"/>
</dbReference>
<dbReference type="GO" id="GO:0005874">
    <property type="term" value="C:microtubule"/>
    <property type="evidence" value="ECO:0007669"/>
    <property type="project" value="TreeGrafter"/>
</dbReference>
<name>A0A409WVY1_9AGAR</name>
<dbReference type="InterPro" id="IPR030381">
    <property type="entry name" value="G_DYNAMIN_dom"/>
</dbReference>
<dbReference type="STRING" id="181874.A0A409WVY1"/>
<evidence type="ECO:0000313" key="6">
    <source>
        <dbReference type="EMBL" id="PPQ82662.1"/>
    </source>
</evidence>
<dbReference type="GO" id="GO:0016020">
    <property type="term" value="C:membrane"/>
    <property type="evidence" value="ECO:0007669"/>
    <property type="project" value="TreeGrafter"/>
</dbReference>
<dbReference type="Gene3D" id="3.40.50.300">
    <property type="entry name" value="P-loop containing nucleotide triphosphate hydrolases"/>
    <property type="match status" value="1"/>
</dbReference>
<dbReference type="EMBL" id="NHTK01005130">
    <property type="protein sequence ID" value="PPQ82662.1"/>
    <property type="molecule type" value="Genomic_DNA"/>
</dbReference>
<dbReference type="PROSITE" id="PS51388">
    <property type="entry name" value="GED"/>
    <property type="match status" value="1"/>
</dbReference>